<organism evidence="1 2">
    <name type="scientific">Citrus sinensis</name>
    <name type="common">Sweet orange</name>
    <name type="synonym">Citrus aurantium var. sinensis</name>
    <dbReference type="NCBI Taxonomy" id="2711"/>
    <lineage>
        <taxon>Eukaryota</taxon>
        <taxon>Viridiplantae</taxon>
        <taxon>Streptophyta</taxon>
        <taxon>Embryophyta</taxon>
        <taxon>Tracheophyta</taxon>
        <taxon>Spermatophyta</taxon>
        <taxon>Magnoliopsida</taxon>
        <taxon>eudicotyledons</taxon>
        <taxon>Gunneridae</taxon>
        <taxon>Pentapetalae</taxon>
        <taxon>rosids</taxon>
        <taxon>malvids</taxon>
        <taxon>Sapindales</taxon>
        <taxon>Rutaceae</taxon>
        <taxon>Aurantioideae</taxon>
        <taxon>Citrus</taxon>
    </lineage>
</organism>
<keyword evidence="2" id="KW-1185">Reference proteome</keyword>
<reference evidence="2" key="1">
    <citation type="journal article" date="2023" name="Hortic. Res.">
        <title>A chromosome-level phased genome enabling allele-level studies in sweet orange: a case study on citrus Huanglongbing tolerance.</title>
        <authorList>
            <person name="Wu B."/>
            <person name="Yu Q."/>
            <person name="Deng Z."/>
            <person name="Duan Y."/>
            <person name="Luo F."/>
            <person name="Gmitter F. Jr."/>
        </authorList>
    </citation>
    <scope>NUCLEOTIDE SEQUENCE [LARGE SCALE GENOMIC DNA]</scope>
    <source>
        <strain evidence="2">cv. Valencia</strain>
    </source>
</reference>
<evidence type="ECO:0000313" key="1">
    <source>
        <dbReference type="EMBL" id="KAH9796514.1"/>
    </source>
</evidence>
<comment type="caution">
    <text evidence="1">The sequence shown here is derived from an EMBL/GenBank/DDBJ whole genome shotgun (WGS) entry which is preliminary data.</text>
</comment>
<proteinExistence type="predicted"/>
<dbReference type="EMBL" id="CM039171">
    <property type="protein sequence ID" value="KAH9796514.1"/>
    <property type="molecule type" value="Genomic_DNA"/>
</dbReference>
<accession>A0ACB8NEF0</accession>
<dbReference type="Proteomes" id="UP000829398">
    <property type="component" value="Chromosome 2"/>
</dbReference>
<sequence>MASSGEAYGMEESSSSTPKISLLDHVNGFHYNALKKSDNFVIDMDAFAHGINKDSTNNANSRITLQKSLSRKGSQRGGCGAEKKSNSNANDRDATLAASSPRGPSTPEKPAGAAIGSTDIPQVHHQITITTGNIITTPDSKSGFRRNSLKRSSHSWAIDPKRVLLFFATLWVYNPNFYQHALALEFETRNKSSYVCLRQVEPGNNSADILHAILEAQC</sequence>
<name>A0ACB8NEF0_CITSI</name>
<protein>
    <submittedName>
        <fullName evidence="1">Uncharacterized protein</fullName>
    </submittedName>
</protein>
<gene>
    <name evidence="1" type="ORF">KPL71_005556</name>
</gene>
<evidence type="ECO:0000313" key="2">
    <source>
        <dbReference type="Proteomes" id="UP000829398"/>
    </source>
</evidence>